<dbReference type="SUPFAM" id="SSF52172">
    <property type="entry name" value="CheY-like"/>
    <property type="match status" value="1"/>
</dbReference>
<gene>
    <name evidence="5" type="ORF">SAMN03097694_5164</name>
</gene>
<evidence type="ECO:0000256" key="1">
    <source>
        <dbReference type="ARBA" id="ARBA00023125"/>
    </source>
</evidence>
<keyword evidence="1" id="KW-0238">DNA-binding</keyword>
<dbReference type="GO" id="GO:0003677">
    <property type="term" value="F:DNA binding"/>
    <property type="evidence" value="ECO:0007669"/>
    <property type="project" value="UniProtKB-KW"/>
</dbReference>
<accession>A0AB38CHR4</accession>
<dbReference type="Proteomes" id="UP000182489">
    <property type="component" value="Unassembled WGS sequence"/>
</dbReference>
<evidence type="ECO:0000256" key="2">
    <source>
        <dbReference type="PROSITE-ProRule" id="PRU00169"/>
    </source>
</evidence>
<dbReference type="Pfam" id="PF00196">
    <property type="entry name" value="GerE"/>
    <property type="match status" value="1"/>
</dbReference>
<protein>
    <submittedName>
        <fullName evidence="5">Two component transcriptional regulator, LuxR family</fullName>
    </submittedName>
</protein>
<feature type="domain" description="Response regulatory" evidence="4">
    <location>
        <begin position="8"/>
        <end position="128"/>
    </location>
</feature>
<dbReference type="CDD" id="cd06170">
    <property type="entry name" value="LuxR_C_like"/>
    <property type="match status" value="1"/>
</dbReference>
<dbReference type="SMART" id="SM00448">
    <property type="entry name" value="REC"/>
    <property type="match status" value="1"/>
</dbReference>
<proteinExistence type="predicted"/>
<evidence type="ECO:0000259" key="4">
    <source>
        <dbReference type="PROSITE" id="PS50110"/>
    </source>
</evidence>
<dbReference type="PROSITE" id="PS50110">
    <property type="entry name" value="RESPONSE_REGULATORY"/>
    <property type="match status" value="1"/>
</dbReference>
<name>A0AB38CHR4_9BURK</name>
<dbReference type="InterPro" id="IPR039420">
    <property type="entry name" value="WalR-like"/>
</dbReference>
<dbReference type="AlphaFoldDB" id="A0AB38CHR4"/>
<dbReference type="PANTHER" id="PTHR43214:SF38">
    <property type="entry name" value="NITRATE_NITRITE RESPONSE REGULATOR PROTEIN NARL"/>
    <property type="match status" value="1"/>
</dbReference>
<dbReference type="GO" id="GO:0006355">
    <property type="term" value="P:regulation of DNA-templated transcription"/>
    <property type="evidence" value="ECO:0007669"/>
    <property type="project" value="InterPro"/>
</dbReference>
<evidence type="ECO:0000259" key="3">
    <source>
        <dbReference type="PROSITE" id="PS50043"/>
    </source>
</evidence>
<dbReference type="Gene3D" id="3.40.50.2300">
    <property type="match status" value="1"/>
</dbReference>
<reference evidence="5 6" key="1">
    <citation type="submission" date="2016-11" db="EMBL/GenBank/DDBJ databases">
        <authorList>
            <person name="Varghese N."/>
            <person name="Submissions S."/>
        </authorList>
    </citation>
    <scope>NUCLEOTIDE SEQUENCE [LARGE SCALE GENOMIC DNA]</scope>
    <source>
        <strain evidence="5 6">NFR18</strain>
    </source>
</reference>
<dbReference type="PANTHER" id="PTHR43214">
    <property type="entry name" value="TWO-COMPONENT RESPONSE REGULATOR"/>
    <property type="match status" value="1"/>
</dbReference>
<feature type="domain" description="HTH luxR-type" evidence="3">
    <location>
        <begin position="156"/>
        <end position="223"/>
    </location>
</feature>
<dbReference type="SMART" id="SM00421">
    <property type="entry name" value="HTH_LUXR"/>
    <property type="match status" value="1"/>
</dbReference>
<dbReference type="InterPro" id="IPR016032">
    <property type="entry name" value="Sig_transdc_resp-reg_C-effctor"/>
</dbReference>
<dbReference type="PROSITE" id="PS50043">
    <property type="entry name" value="HTH_LUXR_2"/>
    <property type="match status" value="1"/>
</dbReference>
<feature type="modified residue" description="4-aspartylphosphate" evidence="2">
    <location>
        <position position="60"/>
    </location>
</feature>
<dbReference type="SUPFAM" id="SSF46894">
    <property type="entry name" value="C-terminal effector domain of the bipartite response regulators"/>
    <property type="match status" value="1"/>
</dbReference>
<dbReference type="InterPro" id="IPR000792">
    <property type="entry name" value="Tscrpt_reg_LuxR_C"/>
</dbReference>
<keyword evidence="2" id="KW-0597">Phosphoprotein</keyword>
<evidence type="ECO:0000313" key="5">
    <source>
        <dbReference type="EMBL" id="SFY21346.1"/>
    </source>
</evidence>
<dbReference type="GO" id="GO:0000160">
    <property type="term" value="P:phosphorelay signal transduction system"/>
    <property type="evidence" value="ECO:0007669"/>
    <property type="project" value="InterPro"/>
</dbReference>
<dbReference type="InterPro" id="IPR001789">
    <property type="entry name" value="Sig_transdc_resp-reg_receiver"/>
</dbReference>
<organism evidence="5 6">
    <name type="scientific">Janthinobacterium lividum</name>
    <dbReference type="NCBI Taxonomy" id="29581"/>
    <lineage>
        <taxon>Bacteria</taxon>
        <taxon>Pseudomonadati</taxon>
        <taxon>Pseudomonadota</taxon>
        <taxon>Betaproteobacteria</taxon>
        <taxon>Burkholderiales</taxon>
        <taxon>Oxalobacteraceae</taxon>
        <taxon>Janthinobacterium</taxon>
    </lineage>
</organism>
<sequence>MSTKNVIRVMLVSDHKTWLWGLEQLLAGAQPAMQVVASSTEIDSALLLARTLCPDVIVLDADLGCSGASACAIDYLPQLLGNGVSRALLFSGTQDQAACGRAVRSGARAVLGKETPVKQMVDAIVRLHQGELCLDPALLDSMLGVLNKPEAAPDPEEQRIARLTLKERKIVAMMVEGNGALNRAIAQRAFISEQTLRNHLTSIYSKLDVTNRLELYVYATRNRLAEPIHAE</sequence>
<dbReference type="EMBL" id="FPKH01000007">
    <property type="protein sequence ID" value="SFY21346.1"/>
    <property type="molecule type" value="Genomic_DNA"/>
</dbReference>
<comment type="caution">
    <text evidence="5">The sequence shown here is derived from an EMBL/GenBank/DDBJ whole genome shotgun (WGS) entry which is preliminary data.</text>
</comment>
<dbReference type="InterPro" id="IPR011006">
    <property type="entry name" value="CheY-like_superfamily"/>
</dbReference>
<dbReference type="RefSeq" id="WP_072456492.1">
    <property type="nucleotide sequence ID" value="NZ_FPKH01000007.1"/>
</dbReference>
<evidence type="ECO:0000313" key="6">
    <source>
        <dbReference type="Proteomes" id="UP000182489"/>
    </source>
</evidence>